<dbReference type="PANTHER" id="PTHR42905:SF16">
    <property type="entry name" value="CARBOXYPHOSPHONOENOLPYRUVATE PHOSPHONOMUTASE-LIKE PROTEIN (AFU_ORTHOLOGUE AFUA_5G07230)"/>
    <property type="match status" value="1"/>
</dbReference>
<dbReference type="InterPro" id="IPR039556">
    <property type="entry name" value="ICL/PEPM"/>
</dbReference>
<evidence type="ECO:0000313" key="2">
    <source>
        <dbReference type="Proteomes" id="UP000799537"/>
    </source>
</evidence>
<gene>
    <name evidence="1" type="ORF">M409DRAFT_53670</name>
</gene>
<reference evidence="1" key="1">
    <citation type="journal article" date="2020" name="Stud. Mycol.">
        <title>101 Dothideomycetes genomes: a test case for predicting lifestyles and emergence of pathogens.</title>
        <authorList>
            <person name="Haridas S."/>
            <person name="Albert R."/>
            <person name="Binder M."/>
            <person name="Bloem J."/>
            <person name="Labutti K."/>
            <person name="Salamov A."/>
            <person name="Andreopoulos B."/>
            <person name="Baker S."/>
            <person name="Barry K."/>
            <person name="Bills G."/>
            <person name="Bluhm B."/>
            <person name="Cannon C."/>
            <person name="Castanera R."/>
            <person name="Culley D."/>
            <person name="Daum C."/>
            <person name="Ezra D."/>
            <person name="Gonzalez J."/>
            <person name="Henrissat B."/>
            <person name="Kuo A."/>
            <person name="Liang C."/>
            <person name="Lipzen A."/>
            <person name="Lutzoni F."/>
            <person name="Magnuson J."/>
            <person name="Mondo S."/>
            <person name="Nolan M."/>
            <person name="Ohm R."/>
            <person name="Pangilinan J."/>
            <person name="Park H.-J."/>
            <person name="Ramirez L."/>
            <person name="Alfaro M."/>
            <person name="Sun H."/>
            <person name="Tritt A."/>
            <person name="Yoshinaga Y."/>
            <person name="Zwiers L.-H."/>
            <person name="Turgeon B."/>
            <person name="Goodwin S."/>
            <person name="Spatafora J."/>
            <person name="Crous P."/>
            <person name="Grigoriev I."/>
        </authorList>
    </citation>
    <scope>NUCLEOTIDE SEQUENCE</scope>
    <source>
        <strain evidence="1">ATCC 36951</strain>
    </source>
</reference>
<dbReference type="Gene3D" id="3.20.20.60">
    <property type="entry name" value="Phosphoenolpyruvate-binding domains"/>
    <property type="match status" value="1"/>
</dbReference>
<name>A0A6A6CKK5_ZASCE</name>
<dbReference type="GO" id="GO:0003824">
    <property type="term" value="F:catalytic activity"/>
    <property type="evidence" value="ECO:0007669"/>
    <property type="project" value="InterPro"/>
</dbReference>
<dbReference type="SUPFAM" id="SSF51621">
    <property type="entry name" value="Phosphoenolpyruvate/pyruvate domain"/>
    <property type="match status" value="1"/>
</dbReference>
<accession>A0A6A6CKK5</accession>
<dbReference type="Pfam" id="PF13714">
    <property type="entry name" value="PEP_mutase"/>
    <property type="match status" value="1"/>
</dbReference>
<proteinExistence type="predicted"/>
<dbReference type="CDD" id="cd00377">
    <property type="entry name" value="ICL_PEPM"/>
    <property type="match status" value="1"/>
</dbReference>
<dbReference type="PANTHER" id="PTHR42905">
    <property type="entry name" value="PHOSPHOENOLPYRUVATE CARBOXYLASE"/>
    <property type="match status" value="1"/>
</dbReference>
<sequence length="260" mass="27781">MAFAHRNALAKTLRSLHIPGQPLLLTNVWDGSTAKAVTTHPATKAVATASYAIAETTGVTDGSLSLSDNLFGIRRVANIVDKAGLPLTADLQDGYEDIRTNIKKVIEAGAVGCNIEDENHATSQLRPFDEAVTRIRTAVAAAKEVGVPDFCINARTDTLVYGGTIDEAIQRGKAFLEAGALTVFVWGGPSGRGLRDAEIKQLVEAFGGMLNVKMNLREGQLNARELGELGVARISIGPELWGKAMARFREVLEETIAAKE</sequence>
<dbReference type="EMBL" id="ML993592">
    <property type="protein sequence ID" value="KAF2167685.1"/>
    <property type="molecule type" value="Genomic_DNA"/>
</dbReference>
<dbReference type="GeneID" id="54565708"/>
<organism evidence="1 2">
    <name type="scientific">Zasmidium cellare ATCC 36951</name>
    <dbReference type="NCBI Taxonomy" id="1080233"/>
    <lineage>
        <taxon>Eukaryota</taxon>
        <taxon>Fungi</taxon>
        <taxon>Dikarya</taxon>
        <taxon>Ascomycota</taxon>
        <taxon>Pezizomycotina</taxon>
        <taxon>Dothideomycetes</taxon>
        <taxon>Dothideomycetidae</taxon>
        <taxon>Mycosphaerellales</taxon>
        <taxon>Mycosphaerellaceae</taxon>
        <taxon>Zasmidium</taxon>
    </lineage>
</organism>
<dbReference type="AlphaFoldDB" id="A0A6A6CKK5"/>
<keyword evidence="2" id="KW-1185">Reference proteome</keyword>
<dbReference type="InterPro" id="IPR040442">
    <property type="entry name" value="Pyrv_kinase-like_dom_sf"/>
</dbReference>
<dbReference type="OrthoDB" id="429143at2759"/>
<dbReference type="Proteomes" id="UP000799537">
    <property type="component" value="Unassembled WGS sequence"/>
</dbReference>
<protein>
    <recommendedName>
        <fullName evidence="3">HpcH/HpaI aldolase/citrate lyase domain-containing protein</fullName>
    </recommendedName>
</protein>
<evidence type="ECO:0008006" key="3">
    <source>
        <dbReference type="Google" id="ProtNLM"/>
    </source>
</evidence>
<dbReference type="RefSeq" id="XP_033668574.1">
    <property type="nucleotide sequence ID" value="XM_033812436.1"/>
</dbReference>
<evidence type="ECO:0000313" key="1">
    <source>
        <dbReference type="EMBL" id="KAF2167685.1"/>
    </source>
</evidence>
<dbReference type="InterPro" id="IPR015813">
    <property type="entry name" value="Pyrv/PenolPyrv_kinase-like_dom"/>
</dbReference>